<dbReference type="OrthoDB" id="5244113at2"/>
<dbReference type="SMART" id="SM00271">
    <property type="entry name" value="DnaJ"/>
    <property type="match status" value="1"/>
</dbReference>
<dbReference type="PANTHER" id="PTHR45090:SF4">
    <property type="entry name" value="J DOMAIN-CONTAINING PROTEIN"/>
    <property type="match status" value="1"/>
</dbReference>
<dbReference type="PROSITE" id="PS50076">
    <property type="entry name" value="DNAJ_2"/>
    <property type="match status" value="1"/>
</dbReference>
<organism evidence="2 3">
    <name type="scientific">Desulfopila aestuarii DSM 18488</name>
    <dbReference type="NCBI Taxonomy" id="1121416"/>
    <lineage>
        <taxon>Bacteria</taxon>
        <taxon>Pseudomonadati</taxon>
        <taxon>Thermodesulfobacteriota</taxon>
        <taxon>Desulfobulbia</taxon>
        <taxon>Desulfobulbales</taxon>
        <taxon>Desulfocapsaceae</taxon>
        <taxon>Desulfopila</taxon>
    </lineage>
</organism>
<dbReference type="RefSeq" id="WP_073615706.1">
    <property type="nucleotide sequence ID" value="NZ_FRFE01000030.1"/>
</dbReference>
<evidence type="ECO:0000313" key="2">
    <source>
        <dbReference type="EMBL" id="SHO51939.1"/>
    </source>
</evidence>
<dbReference type="Gene3D" id="1.10.287.110">
    <property type="entry name" value="DnaJ domain"/>
    <property type="match status" value="1"/>
</dbReference>
<dbReference type="EMBL" id="FRFE01000030">
    <property type="protein sequence ID" value="SHO51939.1"/>
    <property type="molecule type" value="Genomic_DNA"/>
</dbReference>
<dbReference type="InterPro" id="IPR036869">
    <property type="entry name" value="J_dom_sf"/>
</dbReference>
<dbReference type="InterPro" id="IPR001623">
    <property type="entry name" value="DnaJ_domain"/>
</dbReference>
<dbReference type="PANTHER" id="PTHR45090">
    <property type="entry name" value="CHAPERONE PROTEIN DNAJ 20 CHLOROPLASTIC"/>
    <property type="match status" value="1"/>
</dbReference>
<evidence type="ECO:0000259" key="1">
    <source>
        <dbReference type="PROSITE" id="PS50076"/>
    </source>
</evidence>
<reference evidence="2 3" key="1">
    <citation type="submission" date="2016-12" db="EMBL/GenBank/DDBJ databases">
        <authorList>
            <person name="Song W.-J."/>
            <person name="Kurnit D.M."/>
        </authorList>
    </citation>
    <scope>NUCLEOTIDE SEQUENCE [LARGE SCALE GENOMIC DNA]</scope>
    <source>
        <strain evidence="2 3">DSM 18488</strain>
    </source>
</reference>
<protein>
    <submittedName>
        <fullName evidence="2">DnaJ domain-containing protein</fullName>
    </submittedName>
</protein>
<name>A0A1M7YH77_9BACT</name>
<evidence type="ECO:0000313" key="3">
    <source>
        <dbReference type="Proteomes" id="UP000184603"/>
    </source>
</evidence>
<proteinExistence type="predicted"/>
<dbReference type="SUPFAM" id="SSF46565">
    <property type="entry name" value="Chaperone J-domain"/>
    <property type="match status" value="1"/>
</dbReference>
<feature type="domain" description="J" evidence="1">
    <location>
        <begin position="10"/>
        <end position="68"/>
    </location>
</feature>
<gene>
    <name evidence="2" type="ORF">SAMN02745220_04290</name>
</gene>
<accession>A0A1M7YH77</accession>
<dbReference type="Pfam" id="PF00226">
    <property type="entry name" value="DnaJ"/>
    <property type="match status" value="1"/>
</dbReference>
<dbReference type="Proteomes" id="UP000184603">
    <property type="component" value="Unassembled WGS sequence"/>
</dbReference>
<dbReference type="CDD" id="cd06257">
    <property type="entry name" value="DnaJ"/>
    <property type="match status" value="1"/>
</dbReference>
<dbReference type="AlphaFoldDB" id="A0A1M7YH77"/>
<dbReference type="InterPro" id="IPR053232">
    <property type="entry name" value="DnaJ_C/III_chloroplastic"/>
</dbReference>
<dbReference type="STRING" id="1121416.SAMN02745220_04290"/>
<sequence>MKSTFDKITAARKVLDLPEQATFAQIKRNYRTLLRKWHPDTCNSKNEECLEMTRRITEAYTIILRYCNEYEFSFRKEDVKQSCSAEEWWAQRFGNVPW</sequence>
<keyword evidence="3" id="KW-1185">Reference proteome</keyword>